<name>A0A060HN48_9ARCH</name>
<keyword evidence="3" id="KW-0862">Zinc</keyword>
<dbReference type="KEGG" id="nvn:NVIE_026290"/>
<evidence type="ECO:0000256" key="1">
    <source>
        <dbReference type="ARBA" id="ARBA00022723"/>
    </source>
</evidence>
<keyword evidence="4" id="KW-0812">Transmembrane</keyword>
<feature type="domain" description="AN1-type" evidence="5">
    <location>
        <begin position="3"/>
        <end position="40"/>
    </location>
</feature>
<dbReference type="Proteomes" id="UP000027093">
    <property type="component" value="Chromosome"/>
</dbReference>
<feature type="transmembrane region" description="Helical" evidence="4">
    <location>
        <begin position="241"/>
        <end position="260"/>
    </location>
</feature>
<dbReference type="PANTHER" id="PTHR35864:SF1">
    <property type="entry name" value="ZINC METALLOPROTEASE YWHC-RELATED"/>
    <property type="match status" value="1"/>
</dbReference>
<dbReference type="OrthoDB" id="26567at2157"/>
<feature type="transmembrane region" description="Helical" evidence="4">
    <location>
        <begin position="112"/>
        <end position="130"/>
    </location>
</feature>
<proteinExistence type="predicted"/>
<dbReference type="HOGENOM" id="CLU_055068_1_0_2"/>
<dbReference type="CDD" id="cd05709">
    <property type="entry name" value="S2P-M50"/>
    <property type="match status" value="1"/>
</dbReference>
<dbReference type="SUPFAM" id="SSF118310">
    <property type="entry name" value="AN1-like Zinc finger"/>
    <property type="match status" value="1"/>
</dbReference>
<evidence type="ECO:0000259" key="5">
    <source>
        <dbReference type="SMART" id="SM00154"/>
    </source>
</evidence>
<dbReference type="Pfam" id="PF01428">
    <property type="entry name" value="zf-AN1"/>
    <property type="match status" value="1"/>
</dbReference>
<evidence type="ECO:0000256" key="3">
    <source>
        <dbReference type="ARBA" id="ARBA00022833"/>
    </source>
</evidence>
<dbReference type="AlphaFoldDB" id="A0A060HN48"/>
<dbReference type="SMART" id="SM00154">
    <property type="entry name" value="ZnF_AN1"/>
    <property type="match status" value="1"/>
</dbReference>
<evidence type="ECO:0000313" key="6">
    <source>
        <dbReference type="EMBL" id="AIC16898.1"/>
    </source>
</evidence>
<accession>A0A060HN48</accession>
<feature type="transmembrane region" description="Helical" evidence="4">
    <location>
        <begin position="142"/>
        <end position="164"/>
    </location>
</feature>
<dbReference type="InterPro" id="IPR000058">
    <property type="entry name" value="Znf_AN1"/>
</dbReference>
<dbReference type="GO" id="GO:0008270">
    <property type="term" value="F:zinc ion binding"/>
    <property type="evidence" value="ECO:0007669"/>
    <property type="project" value="UniProtKB-KW"/>
</dbReference>
<reference evidence="6 7" key="1">
    <citation type="journal article" date="2014" name="Int. J. Syst. Evol. Microbiol.">
        <title>Nitrososphaera viennensis gen. nov., sp. nov., an aerobic and mesophilic, ammonia-oxidizing archaeon from soil and a member of the archaeal phylum Thaumarchaeota.</title>
        <authorList>
            <person name="Stieglmeier M."/>
            <person name="Klingl A."/>
            <person name="Alves R.J."/>
            <person name="Rittmann S.K."/>
            <person name="Melcher M."/>
            <person name="Leisch N."/>
            <person name="Schleper C."/>
        </authorList>
    </citation>
    <scope>NUCLEOTIDE SEQUENCE [LARGE SCALE GENOMIC DNA]</scope>
    <source>
        <strain evidence="6">EN76</strain>
    </source>
</reference>
<feature type="transmembrane region" description="Helical" evidence="4">
    <location>
        <begin position="86"/>
        <end position="106"/>
    </location>
</feature>
<dbReference type="STRING" id="926571.NVIE_026290"/>
<keyword evidence="4" id="KW-0472">Membrane</keyword>
<dbReference type="GeneID" id="74947865"/>
<dbReference type="EMBL" id="CP007536">
    <property type="protein sequence ID" value="AIC16898.1"/>
    <property type="molecule type" value="Genomic_DNA"/>
</dbReference>
<keyword evidence="2" id="KW-0863">Zinc-finger</keyword>
<protein>
    <submittedName>
        <fullName evidence="6">Peptidase M50 (Modular protein)</fullName>
    </submittedName>
</protein>
<feature type="transmembrane region" description="Helical" evidence="4">
    <location>
        <begin position="211"/>
        <end position="229"/>
    </location>
</feature>
<evidence type="ECO:0000256" key="2">
    <source>
        <dbReference type="ARBA" id="ARBA00022771"/>
    </source>
</evidence>
<organism evidence="6 7">
    <name type="scientific">Nitrososphaera viennensis EN76</name>
    <dbReference type="NCBI Taxonomy" id="926571"/>
    <lineage>
        <taxon>Archaea</taxon>
        <taxon>Nitrososphaerota</taxon>
        <taxon>Nitrososphaeria</taxon>
        <taxon>Nitrososphaerales</taxon>
        <taxon>Nitrososphaeraceae</taxon>
        <taxon>Nitrososphaera</taxon>
    </lineage>
</organism>
<dbReference type="InterPro" id="IPR035896">
    <property type="entry name" value="AN1-like_Znf"/>
</dbReference>
<keyword evidence="4" id="KW-1133">Transmembrane helix</keyword>
<dbReference type="InterPro" id="IPR052348">
    <property type="entry name" value="Metallopeptidase_M50B"/>
</dbReference>
<dbReference type="RefSeq" id="WP_084790833.1">
    <property type="nucleotide sequence ID" value="NZ_CP007536.1"/>
</dbReference>
<feature type="transmembrane region" description="Helical" evidence="4">
    <location>
        <begin position="184"/>
        <end position="204"/>
    </location>
</feature>
<evidence type="ECO:0000313" key="7">
    <source>
        <dbReference type="Proteomes" id="UP000027093"/>
    </source>
</evidence>
<dbReference type="PANTHER" id="PTHR35864">
    <property type="entry name" value="ZINC METALLOPROTEASE MJ0611-RELATED"/>
    <property type="match status" value="1"/>
</dbReference>
<dbReference type="Gene3D" id="4.10.1110.10">
    <property type="entry name" value="AN1-like Zinc finger"/>
    <property type="match status" value="1"/>
</dbReference>
<gene>
    <name evidence="6" type="ORF">NVIE_026290</name>
</gene>
<evidence type="ECO:0000256" key="4">
    <source>
        <dbReference type="SAM" id="Phobius"/>
    </source>
</evidence>
<keyword evidence="7" id="KW-1185">Reference proteome</keyword>
<sequence>MECGICGREEEIPFKCRYCKGYFCSEHRLPPNHNCLFINDFMRQPEKDREFVEYVSGMGGGGGGLGERAANVVKNTVMLRFSKTEIAHLAIGMTLVAAVGMSIFGFRFQPEYVAIFVSAFLLHELAHKFLAQFYRAWAEFRVIFFGAIVTAVSALPFFPFKFIMPGAVFISGSVSERRNGKISLVGPLTNVALGAGMLLAFMLSDSRLLEVGARFNAWIAIFNLIPFMGLDGQKIFAWNKLVWVLALAASALLYIAVGFASGRGLGFP</sequence>
<keyword evidence="1" id="KW-0479">Metal-binding</keyword>